<comment type="caution">
    <text evidence="1">The sequence shown here is derived from an EMBL/GenBank/DDBJ whole genome shotgun (WGS) entry which is preliminary data.</text>
</comment>
<gene>
    <name evidence="1" type="ORF">PSON_ATCC_30995.1.T0950227</name>
</gene>
<evidence type="ECO:0000313" key="2">
    <source>
        <dbReference type="Proteomes" id="UP000692954"/>
    </source>
</evidence>
<dbReference type="Proteomes" id="UP000692954">
    <property type="component" value="Unassembled WGS sequence"/>
</dbReference>
<keyword evidence="2" id="KW-1185">Reference proteome</keyword>
<dbReference type="EMBL" id="CAJJDN010000095">
    <property type="protein sequence ID" value="CAD8110406.1"/>
    <property type="molecule type" value="Genomic_DNA"/>
</dbReference>
<proteinExistence type="predicted"/>
<organism evidence="1 2">
    <name type="scientific">Paramecium sonneborni</name>
    <dbReference type="NCBI Taxonomy" id="65129"/>
    <lineage>
        <taxon>Eukaryota</taxon>
        <taxon>Sar</taxon>
        <taxon>Alveolata</taxon>
        <taxon>Ciliophora</taxon>
        <taxon>Intramacronucleata</taxon>
        <taxon>Oligohymenophorea</taxon>
        <taxon>Peniculida</taxon>
        <taxon>Parameciidae</taxon>
        <taxon>Paramecium</taxon>
    </lineage>
</organism>
<name>A0A8S1Q424_9CILI</name>
<accession>A0A8S1Q424</accession>
<protein>
    <submittedName>
        <fullName evidence="1">Uncharacterized protein</fullName>
    </submittedName>
</protein>
<evidence type="ECO:0000313" key="1">
    <source>
        <dbReference type="EMBL" id="CAD8110406.1"/>
    </source>
</evidence>
<dbReference type="AlphaFoldDB" id="A0A8S1Q424"/>
<reference evidence="1" key="1">
    <citation type="submission" date="2021-01" db="EMBL/GenBank/DDBJ databases">
        <authorList>
            <consortium name="Genoscope - CEA"/>
            <person name="William W."/>
        </authorList>
    </citation>
    <scope>NUCLEOTIDE SEQUENCE</scope>
</reference>
<sequence>MRKIQMGRKCIKDEKSKEIQIIIISKKLTLTLDQIKRELSFIFLNLQNRNICL</sequence>